<gene>
    <name evidence="4" type="ORF">FB556_0657</name>
</gene>
<evidence type="ECO:0000313" key="4">
    <source>
        <dbReference type="EMBL" id="TQL74202.1"/>
    </source>
</evidence>
<dbReference type="Gene3D" id="1.20.140.10">
    <property type="entry name" value="Butyryl-CoA Dehydrogenase, subunit A, domain 3"/>
    <property type="match status" value="1"/>
</dbReference>
<accession>A0A543ANP6</accession>
<proteinExistence type="predicted"/>
<dbReference type="AlphaFoldDB" id="A0A543ANP6"/>
<feature type="region of interest" description="Disordered" evidence="2">
    <location>
        <begin position="418"/>
        <end position="443"/>
    </location>
</feature>
<feature type="domain" description="Acyl-CoA dehydrogenase C-terminal" evidence="3">
    <location>
        <begin position="262"/>
        <end position="401"/>
    </location>
</feature>
<dbReference type="SUPFAM" id="SSF47203">
    <property type="entry name" value="Acyl-CoA dehydrogenase C-terminal domain-like"/>
    <property type="match status" value="1"/>
</dbReference>
<dbReference type="Pfam" id="PF08028">
    <property type="entry name" value="Acyl-CoA_dh_2"/>
    <property type="match status" value="1"/>
</dbReference>
<organism evidence="4 5">
    <name type="scientific">Enteractinococcus coprophilus</name>
    <dbReference type="NCBI Taxonomy" id="1027633"/>
    <lineage>
        <taxon>Bacteria</taxon>
        <taxon>Bacillati</taxon>
        <taxon>Actinomycetota</taxon>
        <taxon>Actinomycetes</taxon>
        <taxon>Micrococcales</taxon>
        <taxon>Micrococcaceae</taxon>
    </lineage>
</organism>
<dbReference type="Proteomes" id="UP000319746">
    <property type="component" value="Unassembled WGS sequence"/>
</dbReference>
<dbReference type="PIRSF" id="PIRSF016578">
    <property type="entry name" value="HsaA"/>
    <property type="match status" value="1"/>
</dbReference>
<dbReference type="SUPFAM" id="SSF56645">
    <property type="entry name" value="Acyl-CoA dehydrogenase NM domain-like"/>
    <property type="match status" value="1"/>
</dbReference>
<dbReference type="InterPro" id="IPR037069">
    <property type="entry name" value="AcylCoA_DH/ox_N_sf"/>
</dbReference>
<evidence type="ECO:0000313" key="5">
    <source>
        <dbReference type="Proteomes" id="UP000319746"/>
    </source>
</evidence>
<dbReference type="GO" id="GO:0008470">
    <property type="term" value="F:3-methylbutanoyl-CoA dehydrogenase activity"/>
    <property type="evidence" value="ECO:0007669"/>
    <property type="project" value="TreeGrafter"/>
</dbReference>
<feature type="compositionally biased region" description="Polar residues" evidence="2">
    <location>
        <begin position="426"/>
        <end position="443"/>
    </location>
</feature>
<name>A0A543ANP6_9MICC</name>
<evidence type="ECO:0000256" key="1">
    <source>
        <dbReference type="ARBA" id="ARBA00023002"/>
    </source>
</evidence>
<dbReference type="InterPro" id="IPR009100">
    <property type="entry name" value="AcylCoA_DH/oxidase_NM_dom_sf"/>
</dbReference>
<keyword evidence="1" id="KW-0560">Oxidoreductase</keyword>
<feature type="region of interest" description="Disordered" evidence="2">
    <location>
        <begin position="1"/>
        <end position="26"/>
    </location>
</feature>
<dbReference type="PANTHER" id="PTHR43884">
    <property type="entry name" value="ACYL-COA DEHYDROGENASE"/>
    <property type="match status" value="1"/>
</dbReference>
<dbReference type="OrthoDB" id="571684at2"/>
<dbReference type="PANTHER" id="PTHR43884:SF12">
    <property type="entry name" value="ISOVALERYL-COA DEHYDROGENASE, MITOCHONDRIAL-RELATED"/>
    <property type="match status" value="1"/>
</dbReference>
<dbReference type="RefSeq" id="WP_141864666.1">
    <property type="nucleotide sequence ID" value="NZ_BAABAN010000016.1"/>
</dbReference>
<comment type="caution">
    <text evidence="4">The sequence shown here is derived from an EMBL/GenBank/DDBJ whole genome shotgun (WGS) entry which is preliminary data.</text>
</comment>
<dbReference type="GO" id="GO:0050660">
    <property type="term" value="F:flavin adenine dinucleotide binding"/>
    <property type="evidence" value="ECO:0007669"/>
    <property type="project" value="InterPro"/>
</dbReference>
<protein>
    <submittedName>
        <fullName evidence="4">Alkylation response protein AidB-like acyl-CoA dehydrogenase</fullName>
    </submittedName>
</protein>
<dbReference type="EMBL" id="VFOU01000001">
    <property type="protein sequence ID" value="TQL74202.1"/>
    <property type="molecule type" value="Genomic_DNA"/>
</dbReference>
<dbReference type="GO" id="GO:0006552">
    <property type="term" value="P:L-leucine catabolic process"/>
    <property type="evidence" value="ECO:0007669"/>
    <property type="project" value="TreeGrafter"/>
</dbReference>
<dbReference type="Gene3D" id="2.40.110.10">
    <property type="entry name" value="Butyryl-CoA Dehydrogenase, subunit A, domain 2"/>
    <property type="match status" value="1"/>
</dbReference>
<keyword evidence="5" id="KW-1185">Reference proteome</keyword>
<evidence type="ECO:0000256" key="2">
    <source>
        <dbReference type="SAM" id="MobiDB-lite"/>
    </source>
</evidence>
<sequence length="443" mass="47887">MTTSALAAPPTFEQLHKATEDTSPTDQQLREHFAPVFEAIAAGAKQREQDHELAFDAFEKLRTSGFTRVRLAREHGGIGASLPQLAELLVDLGQADSNLPQALHGHFMFTEQHQNQSQGPVSSWWLAEVANGKIFGNALVELPPSAGKRPVHWVDTETPSVDGVIAHLTGDKFYSTGAIFADYLLISASRAGREDEGPLFAIIDAEHAGVKRIDDWNGFGQRLTASGTTLLDEVPVLQDRVQEFDVPTGVLSYTILWIALIATQTGIGQAALKDISEYVAARRRTYNHATAEAPAEDPLVHEVIGKVSANVSAARHIVRGAAAVAEQSYLEVQGHTDLEDPVFLAAHTKANIALSEASVVVSELILNATNQIFEAGGASATLAPKQLHQHWLNARTIASHTPLIYRTQAVGNYRINGVIPPHHSTARNSEPQQESQDVSTSNS</sequence>
<dbReference type="Gene3D" id="1.10.540.10">
    <property type="entry name" value="Acyl-CoA dehydrogenase/oxidase, N-terminal domain"/>
    <property type="match status" value="1"/>
</dbReference>
<dbReference type="InterPro" id="IPR046373">
    <property type="entry name" value="Acyl-CoA_Oxase/DH_mid-dom_sf"/>
</dbReference>
<evidence type="ECO:0000259" key="3">
    <source>
        <dbReference type="Pfam" id="PF08028"/>
    </source>
</evidence>
<reference evidence="4 5" key="1">
    <citation type="submission" date="2019-06" db="EMBL/GenBank/DDBJ databases">
        <title>Sequencing the genomes of 1000 actinobacteria strains.</title>
        <authorList>
            <person name="Klenk H.-P."/>
        </authorList>
    </citation>
    <scope>NUCLEOTIDE SEQUENCE [LARGE SCALE GENOMIC DNA]</scope>
    <source>
        <strain evidence="4 5">DSM 24083</strain>
    </source>
</reference>
<dbReference type="InterPro" id="IPR036250">
    <property type="entry name" value="AcylCo_DH-like_C"/>
</dbReference>
<dbReference type="InterPro" id="IPR013107">
    <property type="entry name" value="Acyl-CoA_DH_C"/>
</dbReference>